<proteinExistence type="predicted"/>
<dbReference type="EMBL" id="MRCE01000043">
    <property type="protein sequence ID" value="OKH32056.1"/>
    <property type="molecule type" value="Genomic_DNA"/>
</dbReference>
<dbReference type="Proteomes" id="UP000185860">
    <property type="component" value="Unassembled WGS sequence"/>
</dbReference>
<protein>
    <recommendedName>
        <fullName evidence="4">DUF3352 domain-containing protein</fullName>
    </recommendedName>
</protein>
<dbReference type="InterPro" id="IPR021787">
    <property type="entry name" value="DUF3352"/>
</dbReference>
<organism evidence="2 3">
    <name type="scientific">[Phormidium ambiguum] IAM M-71</name>
    <dbReference type="NCBI Taxonomy" id="454136"/>
    <lineage>
        <taxon>Bacteria</taxon>
        <taxon>Bacillati</taxon>
        <taxon>Cyanobacteriota</taxon>
        <taxon>Cyanophyceae</taxon>
        <taxon>Oscillatoriophycideae</taxon>
        <taxon>Aerosakkonematales</taxon>
        <taxon>Aerosakkonemataceae</taxon>
        <taxon>Floridanema</taxon>
    </lineage>
</organism>
<dbReference type="AlphaFoldDB" id="A0A1U7I6R8"/>
<feature type="region of interest" description="Disordered" evidence="1">
    <location>
        <begin position="125"/>
        <end position="149"/>
    </location>
</feature>
<feature type="compositionally biased region" description="Polar residues" evidence="1">
    <location>
        <begin position="128"/>
        <end position="141"/>
    </location>
</feature>
<accession>A0A1U7I6R8</accession>
<evidence type="ECO:0008006" key="4">
    <source>
        <dbReference type="Google" id="ProtNLM"/>
    </source>
</evidence>
<reference evidence="2 3" key="1">
    <citation type="submission" date="2016-11" db="EMBL/GenBank/DDBJ databases">
        <title>Draft Genome Sequences of Nine Cyanobacterial Strains from Diverse Habitats.</title>
        <authorList>
            <person name="Zhu T."/>
            <person name="Hou S."/>
            <person name="Lu X."/>
            <person name="Hess W.R."/>
        </authorList>
    </citation>
    <scope>NUCLEOTIDE SEQUENCE [LARGE SCALE GENOMIC DNA]</scope>
    <source>
        <strain evidence="2 3">IAM M-71</strain>
    </source>
</reference>
<name>A0A1U7I6R8_9CYAN</name>
<dbReference type="STRING" id="454136.NIES2119_27240"/>
<gene>
    <name evidence="2" type="ORF">NIES2119_27240</name>
</gene>
<evidence type="ECO:0000256" key="1">
    <source>
        <dbReference type="SAM" id="MobiDB-lite"/>
    </source>
</evidence>
<dbReference type="RefSeq" id="WP_073596637.1">
    <property type="nucleotide sequence ID" value="NZ_MRCE01000043.1"/>
</dbReference>
<comment type="caution">
    <text evidence="2">The sequence shown here is derived from an EMBL/GenBank/DDBJ whole genome shotgun (WGS) entry which is preliminary data.</text>
</comment>
<sequence>MRKKFQSSLILTSAAIAAIITGGAAAYWVLIQEKYASGNLPVGASLIPQDVLMALSVSTNERQWEQLREYGTLQSQAAFEQNLTKLRDRFLTTNGFNYQQHIQPWVGKQVTLAFLSPAKKTAEGKLTKQITPATESGNSESEAPEPEKQSVVMVLPIDNPLQAKQILEQQQSPFKQNQWNEREYQGVTIKETKVNDEEIYSIAVIDGKFLVISTDAKGIDRVIDTYKGAASLANTPGYNEAWQKIADNQSFANVYVNIPAAAVAATTSGQQLSPQGLAQIQQQQGLASNIILESQGIKFKNISWLKPNSQRKYQLINNADTMPQLLPANTLMMVSGGNLKQFWQEYVQGAESNPMTPFKPKEIRSAVKNFTDLDLDRDLVSWMGGEFSLSLIPANQAKKTNSESSNIGPGVVFMVKTSDRKTAEKNLDQLSAIMSDKYKFKAEKSQLANKPVVNLVSPVLGIKMSQGWLDGNIAFLTLGAPITEEIVPRPKSNLTQNELFRSTVPSELKPNNGHFFLDIERMGIDTTANLLSFLLRLSPDITTQNNLRNQLSPMQAIGVTAAVSDERSSRFDIFVKLKKVNEGGTLPAPNAPAK</sequence>
<evidence type="ECO:0000313" key="2">
    <source>
        <dbReference type="EMBL" id="OKH32056.1"/>
    </source>
</evidence>
<dbReference type="OrthoDB" id="451203at2"/>
<evidence type="ECO:0000313" key="3">
    <source>
        <dbReference type="Proteomes" id="UP000185860"/>
    </source>
</evidence>
<dbReference type="Pfam" id="PF11832">
    <property type="entry name" value="DUF3352"/>
    <property type="match status" value="1"/>
</dbReference>